<name>A0A644ZIR8_9ZZZZ</name>
<proteinExistence type="predicted"/>
<dbReference type="EMBL" id="VSSQ01008747">
    <property type="protein sequence ID" value="MPM39721.1"/>
    <property type="molecule type" value="Genomic_DNA"/>
</dbReference>
<dbReference type="AlphaFoldDB" id="A0A644ZIR8"/>
<organism evidence="1">
    <name type="scientific">bioreactor metagenome</name>
    <dbReference type="NCBI Taxonomy" id="1076179"/>
    <lineage>
        <taxon>unclassified sequences</taxon>
        <taxon>metagenomes</taxon>
        <taxon>ecological metagenomes</taxon>
    </lineage>
</organism>
<evidence type="ECO:0000313" key="1">
    <source>
        <dbReference type="EMBL" id="MPM39721.1"/>
    </source>
</evidence>
<reference evidence="1" key="1">
    <citation type="submission" date="2019-08" db="EMBL/GenBank/DDBJ databases">
        <authorList>
            <person name="Kucharzyk K."/>
            <person name="Murdoch R.W."/>
            <person name="Higgins S."/>
            <person name="Loffler F."/>
        </authorList>
    </citation>
    <scope>NUCLEOTIDE SEQUENCE</scope>
</reference>
<accession>A0A644ZIR8</accession>
<sequence>MKNSKVRILALALAIIFPLIMLPSCVNNSSPDGSAAVQTQQDEEYLNEIYQKYVSMLNANSGITDYPWATPSDIAADQLVDFCSFNNLLKLKGPNGEYEGQIFFVPAEEVEAALLKYFDGISPEYLRTSRYYEFDEIPGRDYKNKYLMPQGGGGGLTKALKVEEDGDILRIVVGVYVGDDTENPVDTFLLSVRVEEDGFKYLSYETYT</sequence>
<protein>
    <submittedName>
        <fullName evidence="1">Uncharacterized protein</fullName>
    </submittedName>
</protein>
<comment type="caution">
    <text evidence="1">The sequence shown here is derived from an EMBL/GenBank/DDBJ whole genome shotgun (WGS) entry which is preliminary data.</text>
</comment>
<gene>
    <name evidence="1" type="ORF">SDC9_86355</name>
</gene>